<keyword evidence="4" id="KW-0378">Hydrolase</keyword>
<feature type="compositionally biased region" description="Basic and acidic residues" evidence="1">
    <location>
        <begin position="337"/>
        <end position="355"/>
    </location>
</feature>
<feature type="transmembrane region" description="Helical" evidence="2">
    <location>
        <begin position="58"/>
        <end position="79"/>
    </location>
</feature>
<keyword evidence="2" id="KW-0472">Membrane</keyword>
<evidence type="ECO:0000313" key="5">
    <source>
        <dbReference type="Proteomes" id="UP001597205"/>
    </source>
</evidence>
<dbReference type="EMBL" id="JBHTKY010000017">
    <property type="protein sequence ID" value="MFD1166340.1"/>
    <property type="molecule type" value="Genomic_DNA"/>
</dbReference>
<keyword evidence="2" id="KW-1133">Transmembrane helix</keyword>
<evidence type="ECO:0000256" key="2">
    <source>
        <dbReference type="SAM" id="Phobius"/>
    </source>
</evidence>
<dbReference type="Pfam" id="PF03372">
    <property type="entry name" value="Exo_endo_phos"/>
    <property type="match status" value="1"/>
</dbReference>
<comment type="caution">
    <text evidence="4">The sequence shown here is derived from an EMBL/GenBank/DDBJ whole genome shotgun (WGS) entry which is preliminary data.</text>
</comment>
<proteinExistence type="predicted"/>
<accession>A0ABW3RMB6</accession>
<reference evidence="5" key="1">
    <citation type="journal article" date="2019" name="Int. J. Syst. Evol. Microbiol.">
        <title>The Global Catalogue of Microorganisms (GCM) 10K type strain sequencing project: providing services to taxonomists for standard genome sequencing and annotation.</title>
        <authorList>
            <consortium name="The Broad Institute Genomics Platform"/>
            <consortium name="The Broad Institute Genome Sequencing Center for Infectious Disease"/>
            <person name="Wu L."/>
            <person name="Ma J."/>
        </authorList>
    </citation>
    <scope>NUCLEOTIDE SEQUENCE [LARGE SCALE GENOMIC DNA]</scope>
    <source>
        <strain evidence="5">CCUG 52468</strain>
    </source>
</reference>
<dbReference type="InterPro" id="IPR051916">
    <property type="entry name" value="GPI-anchor_lipid_remodeler"/>
</dbReference>
<dbReference type="GO" id="GO:0004519">
    <property type="term" value="F:endonuclease activity"/>
    <property type="evidence" value="ECO:0007669"/>
    <property type="project" value="UniProtKB-KW"/>
</dbReference>
<dbReference type="Proteomes" id="UP001597205">
    <property type="component" value="Unassembled WGS sequence"/>
</dbReference>
<evidence type="ECO:0000313" key="4">
    <source>
        <dbReference type="EMBL" id="MFD1166340.1"/>
    </source>
</evidence>
<keyword evidence="4" id="KW-0255">Endonuclease</keyword>
<keyword evidence="2" id="KW-0812">Transmembrane</keyword>
<dbReference type="InterPro" id="IPR005135">
    <property type="entry name" value="Endo/exonuclease/phosphatase"/>
</dbReference>
<dbReference type="SUPFAM" id="SSF56219">
    <property type="entry name" value="DNase I-like"/>
    <property type="match status" value="1"/>
</dbReference>
<feature type="domain" description="Endonuclease/exonuclease/phosphatase" evidence="3">
    <location>
        <begin position="107"/>
        <end position="311"/>
    </location>
</feature>
<dbReference type="RefSeq" id="WP_380896924.1">
    <property type="nucleotide sequence ID" value="NZ_JBHTKY010000017.1"/>
</dbReference>
<keyword evidence="4" id="KW-0540">Nuclease</keyword>
<feature type="region of interest" description="Disordered" evidence="1">
    <location>
        <begin position="323"/>
        <end position="355"/>
    </location>
</feature>
<dbReference type="PANTHER" id="PTHR14859:SF15">
    <property type="entry name" value="ENDONUCLEASE_EXONUCLEASE_PHOSPHATASE DOMAIN-CONTAINING PROTEIN"/>
    <property type="match status" value="1"/>
</dbReference>
<evidence type="ECO:0000259" key="3">
    <source>
        <dbReference type="Pfam" id="PF03372"/>
    </source>
</evidence>
<sequence>MEIALIIFGSLLLIFTALPLIRQDHWTFRVFEYPRIQKLVLSILWVVLWAIHNDLQNITLLIFLGAIICNIVYLIYQIYPFTPIGKKQVYKASKIDEDNSLKVMISNVYEDNINYKGCLEVIHENNPDLILLLETSHKWDRETESLEKDYEHHVKVPIDNTYGMLFYSKFPIIDPEVKYLVEDQIPSIDCKIELPSGQLVQVYAVHPTPPVPNENPRSTERDKELLIVAEKAKESKLPVIVIGDLNDVAWSYTTELFLKMSELLDPRRGRGFFNTFHAKQPLLQFPLDHAFISADFKLRDLRKLDNYDSDHYPIFAHIQFEERAEDQQEENQLDATQEDKEVAAEKRNADTSDND</sequence>
<name>A0ABW3RMB6_9SPHI</name>
<protein>
    <submittedName>
        <fullName evidence="4">Endonuclease/exonuclease/phosphatase family protein</fullName>
    </submittedName>
</protein>
<keyword evidence="5" id="KW-1185">Reference proteome</keyword>
<dbReference type="PANTHER" id="PTHR14859">
    <property type="entry name" value="CALCOFLUOR WHITE HYPERSENSITIVE PROTEIN PRECURSOR"/>
    <property type="match status" value="1"/>
</dbReference>
<evidence type="ECO:0000256" key="1">
    <source>
        <dbReference type="SAM" id="MobiDB-lite"/>
    </source>
</evidence>
<dbReference type="Gene3D" id="3.60.10.10">
    <property type="entry name" value="Endonuclease/exonuclease/phosphatase"/>
    <property type="match status" value="1"/>
</dbReference>
<gene>
    <name evidence="4" type="ORF">ACFQ2C_12050</name>
</gene>
<dbReference type="InterPro" id="IPR036691">
    <property type="entry name" value="Endo/exonu/phosph_ase_sf"/>
</dbReference>
<organism evidence="4 5">
    <name type="scientific">Sphingobacterium daejeonense</name>
    <dbReference type="NCBI Taxonomy" id="371142"/>
    <lineage>
        <taxon>Bacteria</taxon>
        <taxon>Pseudomonadati</taxon>
        <taxon>Bacteroidota</taxon>
        <taxon>Sphingobacteriia</taxon>
        <taxon>Sphingobacteriales</taxon>
        <taxon>Sphingobacteriaceae</taxon>
        <taxon>Sphingobacterium</taxon>
    </lineage>
</organism>